<accession>A0A8H7V9Q8</accession>
<comment type="caution">
    <text evidence="1">The sequence shown here is derived from an EMBL/GenBank/DDBJ whole genome shotgun (WGS) entry which is preliminary data.</text>
</comment>
<evidence type="ECO:0008006" key="3">
    <source>
        <dbReference type="Google" id="ProtNLM"/>
    </source>
</evidence>
<proteinExistence type="predicted"/>
<reference evidence="1" key="1">
    <citation type="submission" date="2020-12" db="EMBL/GenBank/DDBJ databases">
        <title>Metabolic potential, ecology and presence of endohyphal bacteria is reflected in genomic diversity of Mucoromycotina.</title>
        <authorList>
            <person name="Muszewska A."/>
            <person name="Okrasinska A."/>
            <person name="Steczkiewicz K."/>
            <person name="Drgas O."/>
            <person name="Orlowska M."/>
            <person name="Perlinska-Lenart U."/>
            <person name="Aleksandrzak-Piekarczyk T."/>
            <person name="Szatraj K."/>
            <person name="Zielenkiewicz U."/>
            <person name="Pilsyk S."/>
            <person name="Malc E."/>
            <person name="Mieczkowski P."/>
            <person name="Kruszewska J.S."/>
            <person name="Biernat P."/>
            <person name="Pawlowska J."/>
        </authorList>
    </citation>
    <scope>NUCLEOTIDE SEQUENCE</scope>
    <source>
        <strain evidence="1">CBS 226.32</strain>
    </source>
</reference>
<dbReference type="Gene3D" id="3.80.10.10">
    <property type="entry name" value="Ribonuclease Inhibitor"/>
    <property type="match status" value="1"/>
</dbReference>
<protein>
    <recommendedName>
        <fullName evidence="3">F-box domain-containing protein</fullName>
    </recommendedName>
</protein>
<dbReference type="Proteomes" id="UP000650833">
    <property type="component" value="Unassembled WGS sequence"/>
</dbReference>
<dbReference type="AlphaFoldDB" id="A0A8H7V9Q8"/>
<dbReference type="EMBL" id="JAEPRC010000110">
    <property type="protein sequence ID" value="KAG2208613.1"/>
    <property type="molecule type" value="Genomic_DNA"/>
</dbReference>
<evidence type="ECO:0000313" key="1">
    <source>
        <dbReference type="EMBL" id="KAG2208613.1"/>
    </source>
</evidence>
<dbReference type="OrthoDB" id="2243238at2759"/>
<dbReference type="InterPro" id="IPR032675">
    <property type="entry name" value="LRR_dom_sf"/>
</dbReference>
<name>A0A8H7V9Q8_9FUNG</name>
<organism evidence="1 2">
    <name type="scientific">Mucor plumbeus</name>
    <dbReference type="NCBI Taxonomy" id="97098"/>
    <lineage>
        <taxon>Eukaryota</taxon>
        <taxon>Fungi</taxon>
        <taxon>Fungi incertae sedis</taxon>
        <taxon>Mucoromycota</taxon>
        <taxon>Mucoromycotina</taxon>
        <taxon>Mucoromycetes</taxon>
        <taxon>Mucorales</taxon>
        <taxon>Mucorineae</taxon>
        <taxon>Mucoraceae</taxon>
        <taxon>Mucor</taxon>
    </lineage>
</organism>
<dbReference type="SUPFAM" id="SSF81383">
    <property type="entry name" value="F-box domain"/>
    <property type="match status" value="1"/>
</dbReference>
<dbReference type="InterPro" id="IPR036047">
    <property type="entry name" value="F-box-like_dom_sf"/>
</dbReference>
<gene>
    <name evidence="1" type="ORF">INT46_009155</name>
</gene>
<keyword evidence="2" id="KW-1185">Reference proteome</keyword>
<evidence type="ECO:0000313" key="2">
    <source>
        <dbReference type="Proteomes" id="UP000650833"/>
    </source>
</evidence>
<dbReference type="SUPFAM" id="SSF52047">
    <property type="entry name" value="RNI-like"/>
    <property type="match status" value="1"/>
</dbReference>
<sequence>MTKTTHLPNEILIQIVHYLTPQEKRNGLVICQDWYNVFRYGLYHSISIKTLCQLELLLKSLSQSSTQITPNGHLIKDLFIQKKTVACLEKMIQERLIIPRFLFEQLPDLCPNLEVLDFDPETWKFVCFHSNISKWKHMRQLPTLASLGANLPFLQDLGQGLKSLSIQSSMIVDISTQGRLVSILSLVPHIYQLTIRGDKISTLNLTLNDIEIIHRLLPCLRKLEIVGDNIQLPIMHGKQVEKDTINIIDLFPTATQITSLRIDTRLTPVTWLYYVAHKYPQLKYLNINVNYDTSNSMNDFQIEKALFLNLVNKCRHIEILEFSCPILDHWFNVSLFETLKAHQCIQEIRSITQKNGQIKFDSEFNLAIQHGKHLLTALEIEQWRLDIKLPYTLQKLRNFTKLAYLELKCDSYHDEYQVDTLLDSCPVLETLVLEWGSLITPMDTEWKRRKHPLKSLSMTFASFSTNIFDYLSVNCPYISTISMIKCKQLCIINDVSSQTVIELNLPNHHLDCLILDGIRLDYSSASMFYHSLSSYIRIASLQTNQEKVWHHHIGYKAGNRKFPITALLDNNDSQITQSYFDKRESFHAIHNSKQFLENLSEQKVNNLLKTNLMFGYIRINCKSIDQFYLDGNVNCQA</sequence>